<comment type="caution">
    <text evidence="1">The sequence shown here is derived from an EMBL/GenBank/DDBJ whole genome shotgun (WGS) entry which is preliminary data.</text>
</comment>
<reference evidence="1 2" key="1">
    <citation type="journal article" date="2014" name="Antonie Van Leeuwenhoek">
        <title>Hyphomonas beringensis sp. nov. and Hyphomonas chukchiensis sp. nov., isolated from surface seawater of the Bering Sea and Chukchi Sea.</title>
        <authorList>
            <person name="Li C."/>
            <person name="Lai Q."/>
            <person name="Li G."/>
            <person name="Dong C."/>
            <person name="Wang J."/>
            <person name="Liao Y."/>
            <person name="Shao Z."/>
        </authorList>
    </citation>
    <scope>NUCLEOTIDE SEQUENCE [LARGE SCALE GENOMIC DNA]</scope>
    <source>
        <strain evidence="1 2">MHS-2</strain>
    </source>
</reference>
<dbReference type="InterPro" id="IPR009922">
    <property type="entry name" value="DUF1457"/>
</dbReference>
<dbReference type="PATRIC" id="fig|1280950.3.peg.191"/>
<dbReference type="eggNOG" id="COG5388">
    <property type="taxonomic scope" value="Bacteria"/>
</dbReference>
<keyword evidence="2" id="KW-1185">Reference proteome</keyword>
<dbReference type="EMBL" id="ARYK01000001">
    <property type="protein sequence ID" value="KCZ93899.1"/>
    <property type="molecule type" value="Genomic_DNA"/>
</dbReference>
<dbReference type="STRING" id="1280950.HJO_00950"/>
<name>A0A059FTA2_9PROT</name>
<proteinExistence type="predicted"/>
<dbReference type="AlphaFoldDB" id="A0A059FTA2"/>
<evidence type="ECO:0000313" key="1">
    <source>
        <dbReference type="EMBL" id="KCZ93899.1"/>
    </source>
</evidence>
<sequence length="183" mass="20204">MIDRSIHPNTKVLIDAWRRMSASPSGNTVDDPRVADHPDLIKQLFVVQRMPDSAWTFRTAGEGLSGLLGRDLTHHNFLNFWSGPDRAMMAHFMEAVRFDGAPGVIRGRGETLTGQRVEIEITLMPLVHAGMPATAPRLLGLYQTLGGEALLAGRPIWRHRVSMLVPPDTRVEGPNLRLVASNA</sequence>
<dbReference type="OrthoDB" id="8478628at2"/>
<gene>
    <name evidence="1" type="ORF">HJO_00950</name>
</gene>
<accession>A0A059FTA2</accession>
<dbReference type="RefSeq" id="WP_035612602.1">
    <property type="nucleotide sequence ID" value="NZ_ARYK01000001.1"/>
</dbReference>
<evidence type="ECO:0008006" key="3">
    <source>
        <dbReference type="Google" id="ProtNLM"/>
    </source>
</evidence>
<evidence type="ECO:0000313" key="2">
    <source>
        <dbReference type="Proteomes" id="UP000025171"/>
    </source>
</evidence>
<dbReference type="Pfam" id="PF07310">
    <property type="entry name" value="PAS_5"/>
    <property type="match status" value="1"/>
</dbReference>
<organism evidence="1 2">
    <name type="scientific">Hyphomonas johnsonii MHS-2</name>
    <dbReference type="NCBI Taxonomy" id="1280950"/>
    <lineage>
        <taxon>Bacteria</taxon>
        <taxon>Pseudomonadati</taxon>
        <taxon>Pseudomonadota</taxon>
        <taxon>Alphaproteobacteria</taxon>
        <taxon>Hyphomonadales</taxon>
        <taxon>Hyphomonadaceae</taxon>
        <taxon>Hyphomonas</taxon>
    </lineage>
</organism>
<dbReference type="Proteomes" id="UP000025171">
    <property type="component" value="Unassembled WGS sequence"/>
</dbReference>
<protein>
    <recommendedName>
        <fullName evidence="3">PAS domain-containing protein</fullName>
    </recommendedName>
</protein>